<feature type="region of interest" description="Disordered" evidence="1">
    <location>
        <begin position="148"/>
        <end position="176"/>
    </location>
</feature>
<accession>A0AAN6YXF5</accession>
<dbReference type="GeneID" id="89941332"/>
<evidence type="ECO:0000313" key="3">
    <source>
        <dbReference type="Proteomes" id="UP001302812"/>
    </source>
</evidence>
<dbReference type="RefSeq" id="XP_064674877.1">
    <property type="nucleotide sequence ID" value="XM_064817207.1"/>
</dbReference>
<dbReference type="AlphaFoldDB" id="A0AAN6YXF5"/>
<reference evidence="2" key="1">
    <citation type="journal article" date="2023" name="Mol. Phylogenet. Evol.">
        <title>Genome-scale phylogeny and comparative genomics of the fungal order Sordariales.</title>
        <authorList>
            <person name="Hensen N."/>
            <person name="Bonometti L."/>
            <person name="Westerberg I."/>
            <person name="Brannstrom I.O."/>
            <person name="Guillou S."/>
            <person name="Cros-Aarteil S."/>
            <person name="Calhoun S."/>
            <person name="Haridas S."/>
            <person name="Kuo A."/>
            <person name="Mondo S."/>
            <person name="Pangilinan J."/>
            <person name="Riley R."/>
            <person name="LaButti K."/>
            <person name="Andreopoulos B."/>
            <person name="Lipzen A."/>
            <person name="Chen C."/>
            <person name="Yan M."/>
            <person name="Daum C."/>
            <person name="Ng V."/>
            <person name="Clum A."/>
            <person name="Steindorff A."/>
            <person name="Ohm R.A."/>
            <person name="Martin F."/>
            <person name="Silar P."/>
            <person name="Natvig D.O."/>
            <person name="Lalanne C."/>
            <person name="Gautier V."/>
            <person name="Ament-Velasquez S.L."/>
            <person name="Kruys A."/>
            <person name="Hutchinson M.I."/>
            <person name="Powell A.J."/>
            <person name="Barry K."/>
            <person name="Miller A.N."/>
            <person name="Grigoriev I.V."/>
            <person name="Debuchy R."/>
            <person name="Gladieux P."/>
            <person name="Hiltunen Thoren M."/>
            <person name="Johannesson H."/>
        </authorList>
    </citation>
    <scope>NUCLEOTIDE SEQUENCE</scope>
    <source>
        <strain evidence="2">CBS 508.74</strain>
    </source>
</reference>
<keyword evidence="3" id="KW-1185">Reference proteome</keyword>
<feature type="compositionally biased region" description="Basic and acidic residues" evidence="1">
    <location>
        <begin position="162"/>
        <end position="176"/>
    </location>
</feature>
<sequence length="176" mass="19829">MEQPNNNTSPFPSSTPATTTTFSARRAALNPEFEAKLAQMSQQLAPLVQLTTGAVHPDFPRNLLAFWLLTDSQLESLAHFYHQRTPGPYTDQYPCPVSWPPGLTLEEKRRKLGKFIGLRGCDTPLAEIVGHEVGSMIARSEEEIREAARMGTENGGNSRRQRVSEEEEIRRKMGWY</sequence>
<name>A0AAN6YXF5_9PEZI</name>
<dbReference type="EMBL" id="MU853332">
    <property type="protein sequence ID" value="KAK4117307.1"/>
    <property type="molecule type" value="Genomic_DNA"/>
</dbReference>
<evidence type="ECO:0000313" key="2">
    <source>
        <dbReference type="EMBL" id="KAK4117307.1"/>
    </source>
</evidence>
<comment type="caution">
    <text evidence="2">The sequence shown here is derived from an EMBL/GenBank/DDBJ whole genome shotgun (WGS) entry which is preliminary data.</text>
</comment>
<protein>
    <submittedName>
        <fullName evidence="2">Uncharacterized protein</fullName>
    </submittedName>
</protein>
<gene>
    <name evidence="2" type="ORF">N656DRAFT_793805</name>
</gene>
<dbReference type="Proteomes" id="UP001302812">
    <property type="component" value="Unassembled WGS sequence"/>
</dbReference>
<organism evidence="2 3">
    <name type="scientific">Canariomyces notabilis</name>
    <dbReference type="NCBI Taxonomy" id="2074819"/>
    <lineage>
        <taxon>Eukaryota</taxon>
        <taxon>Fungi</taxon>
        <taxon>Dikarya</taxon>
        <taxon>Ascomycota</taxon>
        <taxon>Pezizomycotina</taxon>
        <taxon>Sordariomycetes</taxon>
        <taxon>Sordariomycetidae</taxon>
        <taxon>Sordariales</taxon>
        <taxon>Chaetomiaceae</taxon>
        <taxon>Canariomyces</taxon>
    </lineage>
</organism>
<proteinExistence type="predicted"/>
<evidence type="ECO:0000256" key="1">
    <source>
        <dbReference type="SAM" id="MobiDB-lite"/>
    </source>
</evidence>
<reference evidence="2" key="2">
    <citation type="submission" date="2023-05" db="EMBL/GenBank/DDBJ databases">
        <authorList>
            <consortium name="Lawrence Berkeley National Laboratory"/>
            <person name="Steindorff A."/>
            <person name="Hensen N."/>
            <person name="Bonometti L."/>
            <person name="Westerberg I."/>
            <person name="Brannstrom I.O."/>
            <person name="Guillou S."/>
            <person name="Cros-Aarteil S."/>
            <person name="Calhoun S."/>
            <person name="Haridas S."/>
            <person name="Kuo A."/>
            <person name="Mondo S."/>
            <person name="Pangilinan J."/>
            <person name="Riley R."/>
            <person name="Labutti K."/>
            <person name="Andreopoulos B."/>
            <person name="Lipzen A."/>
            <person name="Chen C."/>
            <person name="Yanf M."/>
            <person name="Daum C."/>
            <person name="Ng V."/>
            <person name="Clum A."/>
            <person name="Ohm R."/>
            <person name="Martin F."/>
            <person name="Silar P."/>
            <person name="Natvig D."/>
            <person name="Lalanne C."/>
            <person name="Gautier V."/>
            <person name="Ament-Velasquez S.L."/>
            <person name="Kruys A."/>
            <person name="Hutchinson M.I."/>
            <person name="Powell A.J."/>
            <person name="Barry K."/>
            <person name="Miller A.N."/>
            <person name="Grigoriev I.V."/>
            <person name="Debuchy R."/>
            <person name="Gladieux P."/>
            <person name="Thoren M.H."/>
            <person name="Johannesson H."/>
        </authorList>
    </citation>
    <scope>NUCLEOTIDE SEQUENCE</scope>
    <source>
        <strain evidence="2">CBS 508.74</strain>
    </source>
</reference>